<dbReference type="PANTHER" id="PTHR15394:SF3">
    <property type="entry name" value="SERINE HYDROLASE RBBP9"/>
    <property type="match status" value="1"/>
</dbReference>
<name>A0ABT1P2C8_9GAMM</name>
<dbReference type="PANTHER" id="PTHR15394">
    <property type="entry name" value="SERINE HYDROLASE RBBP9"/>
    <property type="match status" value="1"/>
</dbReference>
<dbReference type="RefSeq" id="WP_255874149.1">
    <property type="nucleotide sequence ID" value="NZ_JACASI010000020.1"/>
</dbReference>
<gene>
    <name evidence="2" type="ORF">HXX02_07385</name>
</gene>
<dbReference type="Pfam" id="PF06821">
    <property type="entry name" value="Ser_hydrolase"/>
    <property type="match status" value="1"/>
</dbReference>
<keyword evidence="2" id="KW-0378">Hydrolase</keyword>
<proteinExistence type="predicted"/>
<dbReference type="SUPFAM" id="SSF53474">
    <property type="entry name" value="alpha/beta-Hydrolases"/>
    <property type="match status" value="1"/>
</dbReference>
<keyword evidence="3" id="KW-1185">Reference proteome</keyword>
<accession>A0ABT1P2C8</accession>
<keyword evidence="1" id="KW-0732">Signal</keyword>
<dbReference type="InterPro" id="IPR010662">
    <property type="entry name" value="RBBP9/YdeN"/>
</dbReference>
<sequence>MRLLSTKKTLSMAAQRFFLSMLSLCLTITSITSYASEGSSTMRESNVYIIHGFMATPADHWFQWLKDKLEERGIAVKVLALPDSFSPDPIVWQKTLGEKIDRLNENTFLVAHSLGCVSLLSYLEDREGDKSIGGLVLVSGFVAPLPELPQLNSFVDHQVNFEKIIKVAPQRAVFGSPQDSIVPYRLTEGLARDLSADLYSIDGAGHFLAEDGYDAFPQLLDKLLKMISK</sequence>
<evidence type="ECO:0000313" key="2">
    <source>
        <dbReference type="EMBL" id="MCQ3829264.1"/>
    </source>
</evidence>
<feature type="chain" id="PRO_5046900384" evidence="1">
    <location>
        <begin position="36"/>
        <end position="229"/>
    </location>
</feature>
<comment type="caution">
    <text evidence="2">The sequence shown here is derived from an EMBL/GenBank/DDBJ whole genome shotgun (WGS) entry which is preliminary data.</text>
</comment>
<evidence type="ECO:0000256" key="1">
    <source>
        <dbReference type="SAM" id="SignalP"/>
    </source>
</evidence>
<feature type="signal peptide" evidence="1">
    <location>
        <begin position="1"/>
        <end position="35"/>
    </location>
</feature>
<dbReference type="EMBL" id="JACASI010000020">
    <property type="protein sequence ID" value="MCQ3829264.1"/>
    <property type="molecule type" value="Genomic_DNA"/>
</dbReference>
<dbReference type="InterPro" id="IPR029058">
    <property type="entry name" value="AB_hydrolase_fold"/>
</dbReference>
<evidence type="ECO:0000313" key="3">
    <source>
        <dbReference type="Proteomes" id="UP001205566"/>
    </source>
</evidence>
<protein>
    <submittedName>
        <fullName evidence="2">Serine hydrolase family protein</fullName>
    </submittedName>
</protein>
<dbReference type="Gene3D" id="3.40.50.1820">
    <property type="entry name" value="alpha/beta hydrolase"/>
    <property type="match status" value="1"/>
</dbReference>
<organism evidence="2 3">
    <name type="scientific">Microbulbifer elongatus</name>
    <dbReference type="NCBI Taxonomy" id="86173"/>
    <lineage>
        <taxon>Bacteria</taxon>
        <taxon>Pseudomonadati</taxon>
        <taxon>Pseudomonadota</taxon>
        <taxon>Gammaproteobacteria</taxon>
        <taxon>Cellvibrionales</taxon>
        <taxon>Microbulbiferaceae</taxon>
        <taxon>Microbulbifer</taxon>
    </lineage>
</organism>
<dbReference type="Proteomes" id="UP001205566">
    <property type="component" value="Unassembled WGS sequence"/>
</dbReference>
<reference evidence="2" key="1">
    <citation type="thesis" date="2020" institute="Technische Universitat Dresden" country="Dresden, Germany">
        <title>The Agarolytic System of Microbulbifer elongatus PORT2, Isolated from Batu Karas, Pangandaran West Java Indonesia.</title>
        <authorList>
            <person name="Anggraeni S.R."/>
        </authorList>
    </citation>
    <scope>NUCLEOTIDE SEQUENCE</scope>
    <source>
        <strain evidence="2">PORT2</strain>
    </source>
</reference>
<dbReference type="GO" id="GO:0016787">
    <property type="term" value="F:hydrolase activity"/>
    <property type="evidence" value="ECO:0007669"/>
    <property type="project" value="UniProtKB-KW"/>
</dbReference>